<dbReference type="InterPro" id="IPR044068">
    <property type="entry name" value="CB"/>
</dbReference>
<evidence type="ECO:0000256" key="1">
    <source>
        <dbReference type="ARBA" id="ARBA00023125"/>
    </source>
</evidence>
<dbReference type="OrthoDB" id="24185at2"/>
<dbReference type="AlphaFoldDB" id="F2NK61"/>
<dbReference type="GO" id="GO:0015074">
    <property type="term" value="P:DNA integration"/>
    <property type="evidence" value="ECO:0007669"/>
    <property type="project" value="InterPro"/>
</dbReference>
<sequence length="166" mass="19022">MSKRKRGKGEGSIFQRKDGRWAGFVTVGYAADGSQIKKWVYGKSRREAAEKLAKLLPKAGSGIVPEPAKLTVGEWLERYARAKAKEVRPNTSRHYWTYIEYLRPLHRLRLNAVQPLHIQDVYEKLAERGLSPSVRRHVHHFLKGAFKEALKLDSFVCYLIAPPRPS</sequence>
<protein>
    <submittedName>
        <fullName evidence="4">Integrase family protein</fullName>
    </submittedName>
</protein>
<evidence type="ECO:0000259" key="3">
    <source>
        <dbReference type="PROSITE" id="PS51900"/>
    </source>
</evidence>
<dbReference type="KEGG" id="mhd:Marky_1292"/>
<reference evidence="4 5" key="1">
    <citation type="journal article" date="2012" name="Stand. Genomic Sci.">
        <title>Complete genome sequence of the aerobic, heterotroph Marinithermus hydrothermalis type strain (T1(T)) from a deep-sea hydrothermal vent chimney.</title>
        <authorList>
            <person name="Copeland A."/>
            <person name="Gu W."/>
            <person name="Yasawong M."/>
            <person name="Lapidus A."/>
            <person name="Lucas S."/>
            <person name="Deshpande S."/>
            <person name="Pagani I."/>
            <person name="Tapia R."/>
            <person name="Cheng J.F."/>
            <person name="Goodwin L.A."/>
            <person name="Pitluck S."/>
            <person name="Liolios K."/>
            <person name="Ivanova N."/>
            <person name="Mavromatis K."/>
            <person name="Mikhailova N."/>
            <person name="Pati A."/>
            <person name="Chen A."/>
            <person name="Palaniappan K."/>
            <person name="Land M."/>
            <person name="Pan C."/>
            <person name="Brambilla E.M."/>
            <person name="Rohde M."/>
            <person name="Tindall B.J."/>
            <person name="Sikorski J."/>
            <person name="Goker M."/>
            <person name="Detter J.C."/>
            <person name="Bristow J."/>
            <person name="Eisen J.A."/>
            <person name="Markowitz V."/>
            <person name="Hugenholtz P."/>
            <person name="Kyrpides N.C."/>
            <person name="Klenk H.P."/>
            <person name="Woyke T."/>
        </authorList>
    </citation>
    <scope>NUCLEOTIDE SEQUENCE [LARGE SCALE GENOMIC DNA]</scope>
    <source>
        <strain evidence="5">DSM 14884 / JCM 11576 / T1</strain>
    </source>
</reference>
<dbReference type="GO" id="GO:0003677">
    <property type="term" value="F:DNA binding"/>
    <property type="evidence" value="ECO:0007669"/>
    <property type="project" value="UniProtKB-UniRule"/>
</dbReference>
<organism evidence="4 5">
    <name type="scientific">Marinithermus hydrothermalis (strain DSM 14884 / JCM 11576 / T1)</name>
    <dbReference type="NCBI Taxonomy" id="869210"/>
    <lineage>
        <taxon>Bacteria</taxon>
        <taxon>Thermotogati</taxon>
        <taxon>Deinococcota</taxon>
        <taxon>Deinococci</taxon>
        <taxon>Thermales</taxon>
        <taxon>Thermaceae</taxon>
        <taxon>Marinithermus</taxon>
    </lineage>
</organism>
<dbReference type="EMBL" id="CP002630">
    <property type="protein sequence ID" value="AEB12032.1"/>
    <property type="molecule type" value="Genomic_DNA"/>
</dbReference>
<evidence type="ECO:0000256" key="2">
    <source>
        <dbReference type="PROSITE-ProRule" id="PRU01248"/>
    </source>
</evidence>
<name>F2NK61_MARHT</name>
<dbReference type="PROSITE" id="PS51900">
    <property type="entry name" value="CB"/>
    <property type="match status" value="1"/>
</dbReference>
<proteinExistence type="predicted"/>
<dbReference type="STRING" id="869210.Marky_1292"/>
<keyword evidence="1 2" id="KW-0238">DNA-binding</keyword>
<dbReference type="Proteomes" id="UP000007030">
    <property type="component" value="Chromosome"/>
</dbReference>
<dbReference type="InterPro" id="IPR010998">
    <property type="entry name" value="Integrase_recombinase_N"/>
</dbReference>
<dbReference type="InterPro" id="IPR011010">
    <property type="entry name" value="DNA_brk_join_enz"/>
</dbReference>
<dbReference type="SUPFAM" id="SSF56349">
    <property type="entry name" value="DNA breaking-rejoining enzymes"/>
    <property type="match status" value="1"/>
</dbReference>
<evidence type="ECO:0000313" key="5">
    <source>
        <dbReference type="Proteomes" id="UP000007030"/>
    </source>
</evidence>
<dbReference type="Gene3D" id="1.10.150.130">
    <property type="match status" value="1"/>
</dbReference>
<dbReference type="eggNOG" id="COG0582">
    <property type="taxonomic scope" value="Bacteria"/>
</dbReference>
<feature type="domain" description="Core-binding (CB)" evidence="3">
    <location>
        <begin position="70"/>
        <end position="150"/>
    </location>
</feature>
<keyword evidence="5" id="KW-1185">Reference proteome</keyword>
<dbReference type="HOGENOM" id="CLU_027562_17_3_0"/>
<dbReference type="RefSeq" id="WP_013704079.1">
    <property type="nucleotide sequence ID" value="NC_015387.1"/>
</dbReference>
<gene>
    <name evidence="4" type="ordered locus">Marky_1292</name>
</gene>
<evidence type="ECO:0000313" key="4">
    <source>
        <dbReference type="EMBL" id="AEB12032.1"/>
    </source>
</evidence>
<accession>F2NK61</accession>